<protein>
    <submittedName>
        <fullName evidence="2">Uncharacterized protein</fullName>
    </submittedName>
</protein>
<dbReference type="PATRIC" id="fig|1280950.3.peg.124"/>
<sequence length="124" mass="13718">MEETRTTQLSPERAAGTPIEGRSQREFKNTVSVDLEAYMPLLEDTDIPDDQKLELLQALYAIMASFVDLGFSLETSPCGKPQKTGDPSAQALRDHVYSSHQNQIERFKNVADRTCDVAGEGVEA</sequence>
<evidence type="ECO:0000313" key="2">
    <source>
        <dbReference type="EMBL" id="KCZ93834.1"/>
    </source>
</evidence>
<accession>A0A059FT35</accession>
<comment type="caution">
    <text evidence="2">The sequence shown here is derived from an EMBL/GenBank/DDBJ whole genome shotgun (WGS) entry which is preliminary data.</text>
</comment>
<feature type="compositionally biased region" description="Polar residues" evidence="1">
    <location>
        <begin position="1"/>
        <end position="10"/>
    </location>
</feature>
<feature type="region of interest" description="Disordered" evidence="1">
    <location>
        <begin position="1"/>
        <end position="24"/>
    </location>
</feature>
<dbReference type="RefSeq" id="WP_156945365.1">
    <property type="nucleotide sequence ID" value="NZ_ARYK01000001.1"/>
</dbReference>
<gene>
    <name evidence="2" type="ORF">HJO_00620</name>
</gene>
<dbReference type="Proteomes" id="UP000025171">
    <property type="component" value="Unassembled WGS sequence"/>
</dbReference>
<evidence type="ECO:0000256" key="1">
    <source>
        <dbReference type="SAM" id="MobiDB-lite"/>
    </source>
</evidence>
<name>A0A059FT35_9PROT</name>
<reference evidence="2 3" key="1">
    <citation type="journal article" date="2014" name="Antonie Van Leeuwenhoek">
        <title>Hyphomonas beringensis sp. nov. and Hyphomonas chukchiensis sp. nov., isolated from surface seawater of the Bering Sea and Chukchi Sea.</title>
        <authorList>
            <person name="Li C."/>
            <person name="Lai Q."/>
            <person name="Li G."/>
            <person name="Dong C."/>
            <person name="Wang J."/>
            <person name="Liao Y."/>
            <person name="Shao Z."/>
        </authorList>
    </citation>
    <scope>NUCLEOTIDE SEQUENCE [LARGE SCALE GENOMIC DNA]</scope>
    <source>
        <strain evidence="2 3">MHS-2</strain>
    </source>
</reference>
<keyword evidence="3" id="KW-1185">Reference proteome</keyword>
<organism evidence="2 3">
    <name type="scientific">Hyphomonas johnsonii MHS-2</name>
    <dbReference type="NCBI Taxonomy" id="1280950"/>
    <lineage>
        <taxon>Bacteria</taxon>
        <taxon>Pseudomonadati</taxon>
        <taxon>Pseudomonadota</taxon>
        <taxon>Alphaproteobacteria</taxon>
        <taxon>Hyphomonadales</taxon>
        <taxon>Hyphomonadaceae</taxon>
        <taxon>Hyphomonas</taxon>
    </lineage>
</organism>
<dbReference type="EMBL" id="ARYK01000001">
    <property type="protein sequence ID" value="KCZ93834.1"/>
    <property type="molecule type" value="Genomic_DNA"/>
</dbReference>
<proteinExistence type="predicted"/>
<dbReference type="STRING" id="1280950.HJO_00620"/>
<dbReference type="AlphaFoldDB" id="A0A059FT35"/>
<evidence type="ECO:0000313" key="3">
    <source>
        <dbReference type="Proteomes" id="UP000025171"/>
    </source>
</evidence>
<dbReference type="OrthoDB" id="7876422at2"/>